<name>A0ABZ0IPL9_9BACT</name>
<dbReference type="EMBL" id="CP136051">
    <property type="protein sequence ID" value="WOK05935.1"/>
    <property type="molecule type" value="Genomic_DNA"/>
</dbReference>
<keyword evidence="3" id="KW-1185">Reference proteome</keyword>
<dbReference type="GO" id="GO:0008168">
    <property type="term" value="F:methyltransferase activity"/>
    <property type="evidence" value="ECO:0007669"/>
    <property type="project" value="UniProtKB-KW"/>
</dbReference>
<proteinExistence type="predicted"/>
<gene>
    <name evidence="2" type="ORF">RT717_22930</name>
</gene>
<protein>
    <submittedName>
        <fullName evidence="2">Class I SAM-dependent methyltransferase</fullName>
        <ecNumber evidence="2">2.1.-.-</ecNumber>
    </submittedName>
</protein>
<evidence type="ECO:0000259" key="1">
    <source>
        <dbReference type="Pfam" id="PF13649"/>
    </source>
</evidence>
<evidence type="ECO:0000313" key="3">
    <source>
        <dbReference type="Proteomes" id="UP001302349"/>
    </source>
</evidence>
<keyword evidence="2" id="KW-0489">Methyltransferase</keyword>
<sequence>MANGFNLLAPVYDPLARLVFGKCIDRSQCDFFGRAVSVKSTLVAGGGTGRFFEEYFKQHPDSQLAFIEKSAGMIAKARSRTMPGMNIGFVRSDFLTYSETDPYDLVLLPFFLDMFSDESVEGIVKSVSQVSKPNTLLIVTDFVKQEKRGWKSLLIRGMYLFFRLTCDIEAHRLPNWQEAFARAGWNIKESATYCRGMIGTHLLARS</sequence>
<feature type="domain" description="Methyltransferase" evidence="1">
    <location>
        <begin position="44"/>
        <end position="134"/>
    </location>
</feature>
<dbReference type="Proteomes" id="UP001302349">
    <property type="component" value="Chromosome"/>
</dbReference>
<organism evidence="2 3">
    <name type="scientific">Imperialibacter roseus</name>
    <dbReference type="NCBI Taxonomy" id="1324217"/>
    <lineage>
        <taxon>Bacteria</taxon>
        <taxon>Pseudomonadati</taxon>
        <taxon>Bacteroidota</taxon>
        <taxon>Cytophagia</taxon>
        <taxon>Cytophagales</taxon>
        <taxon>Flammeovirgaceae</taxon>
        <taxon>Imperialibacter</taxon>
    </lineage>
</organism>
<dbReference type="InterPro" id="IPR029063">
    <property type="entry name" value="SAM-dependent_MTases_sf"/>
</dbReference>
<dbReference type="SUPFAM" id="SSF53335">
    <property type="entry name" value="S-adenosyl-L-methionine-dependent methyltransferases"/>
    <property type="match status" value="1"/>
</dbReference>
<accession>A0ABZ0IPL9</accession>
<dbReference type="Pfam" id="PF13649">
    <property type="entry name" value="Methyltransf_25"/>
    <property type="match status" value="1"/>
</dbReference>
<dbReference type="InterPro" id="IPR041698">
    <property type="entry name" value="Methyltransf_25"/>
</dbReference>
<dbReference type="EC" id="2.1.-.-" evidence="2"/>
<keyword evidence="2" id="KW-0808">Transferase</keyword>
<dbReference type="RefSeq" id="WP_317488680.1">
    <property type="nucleotide sequence ID" value="NZ_CP136051.1"/>
</dbReference>
<dbReference type="GO" id="GO:0032259">
    <property type="term" value="P:methylation"/>
    <property type="evidence" value="ECO:0007669"/>
    <property type="project" value="UniProtKB-KW"/>
</dbReference>
<reference evidence="2 3" key="1">
    <citation type="journal article" date="2023" name="Microbiol. Resour. Announc.">
        <title>Complete Genome Sequence of Imperialibacter roseus strain P4T.</title>
        <authorList>
            <person name="Tizabi D.R."/>
            <person name="Bachvaroff T."/>
            <person name="Hill R.T."/>
        </authorList>
    </citation>
    <scope>NUCLEOTIDE SEQUENCE [LARGE SCALE GENOMIC DNA]</scope>
    <source>
        <strain evidence="2 3">P4T</strain>
    </source>
</reference>
<evidence type="ECO:0000313" key="2">
    <source>
        <dbReference type="EMBL" id="WOK05935.1"/>
    </source>
</evidence>
<dbReference type="Gene3D" id="3.40.50.150">
    <property type="entry name" value="Vaccinia Virus protein VP39"/>
    <property type="match status" value="1"/>
</dbReference>